<dbReference type="GO" id="GO:0046872">
    <property type="term" value="F:metal ion binding"/>
    <property type="evidence" value="ECO:0007669"/>
    <property type="project" value="UniProtKB-KW"/>
</dbReference>
<gene>
    <name evidence="15" type="ORF">ENW50_04920</name>
</gene>
<evidence type="ECO:0000256" key="8">
    <source>
        <dbReference type="ARBA" id="ARBA00022801"/>
    </source>
</evidence>
<evidence type="ECO:0000256" key="6">
    <source>
        <dbReference type="ARBA" id="ARBA00022692"/>
    </source>
</evidence>
<evidence type="ECO:0000256" key="9">
    <source>
        <dbReference type="ARBA" id="ARBA00022833"/>
    </source>
</evidence>
<sequence>MNQQIVIKIFEFVLLLFALSLHEASHAWMASRLGDQTARMLGRVTLNPVKHIDILGTIILPLVMLFAPGFGQFLIGWAKPTPVNGRNFKHYKRDDMLVTLAGPGSNLVIALVSVVLVVVLAKAAPGGELVVHALAAGAWGLALAQGGAVVPVGLLLYLSVWLNLMLTIFNLLPIPPLDGSHILRSVLPYNALKFYDSLGGWIGLALIIFVGAPVMDFFLSPLLAMVNMILLRV</sequence>
<evidence type="ECO:0000256" key="11">
    <source>
        <dbReference type="ARBA" id="ARBA00023049"/>
    </source>
</evidence>
<comment type="caution">
    <text evidence="15">The sequence shown here is derived from an EMBL/GenBank/DDBJ whole genome shotgun (WGS) entry which is preliminary data.</text>
</comment>
<evidence type="ECO:0000256" key="5">
    <source>
        <dbReference type="ARBA" id="ARBA00022670"/>
    </source>
</evidence>
<proteinExistence type="inferred from homology"/>
<evidence type="ECO:0000256" key="1">
    <source>
        <dbReference type="ARBA" id="ARBA00001947"/>
    </source>
</evidence>
<keyword evidence="8" id="KW-0378">Hydrolase</keyword>
<name>A0A7V4XRT2_9BACT</name>
<dbReference type="GO" id="GO:0005886">
    <property type="term" value="C:plasma membrane"/>
    <property type="evidence" value="ECO:0007669"/>
    <property type="project" value="UniProtKB-SubCell"/>
</dbReference>
<keyword evidence="4" id="KW-1003">Cell membrane</keyword>
<keyword evidence="10 13" id="KW-1133">Transmembrane helix</keyword>
<evidence type="ECO:0000256" key="3">
    <source>
        <dbReference type="ARBA" id="ARBA00007931"/>
    </source>
</evidence>
<evidence type="ECO:0000256" key="10">
    <source>
        <dbReference type="ARBA" id="ARBA00022989"/>
    </source>
</evidence>
<dbReference type="PANTHER" id="PTHR35864">
    <property type="entry name" value="ZINC METALLOPROTEASE MJ0611-RELATED"/>
    <property type="match status" value="1"/>
</dbReference>
<comment type="similarity">
    <text evidence="3">Belongs to the peptidase M50B family.</text>
</comment>
<feature type="transmembrane region" description="Helical" evidence="13">
    <location>
        <begin position="96"/>
        <end position="123"/>
    </location>
</feature>
<dbReference type="Pfam" id="PF02163">
    <property type="entry name" value="Peptidase_M50"/>
    <property type="match status" value="1"/>
</dbReference>
<evidence type="ECO:0000256" key="13">
    <source>
        <dbReference type="SAM" id="Phobius"/>
    </source>
</evidence>
<keyword evidence="5 15" id="KW-0645">Protease</keyword>
<keyword evidence="9" id="KW-0862">Zinc</keyword>
<dbReference type="GO" id="GO:0008237">
    <property type="term" value="F:metallopeptidase activity"/>
    <property type="evidence" value="ECO:0007669"/>
    <property type="project" value="UniProtKB-KW"/>
</dbReference>
<keyword evidence="6 13" id="KW-0812">Transmembrane</keyword>
<keyword evidence="12 13" id="KW-0472">Membrane</keyword>
<dbReference type="PANTHER" id="PTHR35864:SF1">
    <property type="entry name" value="ZINC METALLOPROTEASE YWHC-RELATED"/>
    <property type="match status" value="1"/>
</dbReference>
<accession>A0A7V4XRT2</accession>
<dbReference type="AlphaFoldDB" id="A0A7V4XRT2"/>
<evidence type="ECO:0000256" key="12">
    <source>
        <dbReference type="ARBA" id="ARBA00023136"/>
    </source>
</evidence>
<evidence type="ECO:0000256" key="2">
    <source>
        <dbReference type="ARBA" id="ARBA00004651"/>
    </source>
</evidence>
<organism evidence="15">
    <name type="scientific">Acidobacterium capsulatum</name>
    <dbReference type="NCBI Taxonomy" id="33075"/>
    <lineage>
        <taxon>Bacteria</taxon>
        <taxon>Pseudomonadati</taxon>
        <taxon>Acidobacteriota</taxon>
        <taxon>Terriglobia</taxon>
        <taxon>Terriglobales</taxon>
        <taxon>Acidobacteriaceae</taxon>
        <taxon>Acidobacterium</taxon>
    </lineage>
</organism>
<dbReference type="InterPro" id="IPR044537">
    <property type="entry name" value="Rip2-like"/>
</dbReference>
<evidence type="ECO:0000313" key="15">
    <source>
        <dbReference type="EMBL" id="HGY94014.1"/>
    </source>
</evidence>
<comment type="cofactor">
    <cofactor evidence="1">
        <name>Zn(2+)</name>
        <dbReference type="ChEBI" id="CHEBI:29105"/>
    </cofactor>
</comment>
<dbReference type="EMBL" id="DTKL01000026">
    <property type="protein sequence ID" value="HGY94014.1"/>
    <property type="molecule type" value="Genomic_DNA"/>
</dbReference>
<protein>
    <submittedName>
        <fullName evidence="15">Site-2 protease family protein</fullName>
    </submittedName>
</protein>
<evidence type="ECO:0000256" key="7">
    <source>
        <dbReference type="ARBA" id="ARBA00022723"/>
    </source>
</evidence>
<dbReference type="GO" id="GO:0006508">
    <property type="term" value="P:proteolysis"/>
    <property type="evidence" value="ECO:0007669"/>
    <property type="project" value="UniProtKB-KW"/>
</dbReference>
<keyword evidence="11" id="KW-0482">Metalloprotease</keyword>
<feature type="transmembrane region" description="Helical" evidence="13">
    <location>
        <begin position="51"/>
        <end position="75"/>
    </location>
</feature>
<keyword evidence="7" id="KW-0479">Metal-binding</keyword>
<feature type="transmembrane region" description="Helical" evidence="13">
    <location>
        <begin position="198"/>
        <end position="231"/>
    </location>
</feature>
<feature type="domain" description="Peptidase M50" evidence="14">
    <location>
        <begin position="12"/>
        <end position="188"/>
    </location>
</feature>
<evidence type="ECO:0000256" key="4">
    <source>
        <dbReference type="ARBA" id="ARBA00022475"/>
    </source>
</evidence>
<dbReference type="CDD" id="cd06158">
    <property type="entry name" value="S2P-M50_like_1"/>
    <property type="match status" value="1"/>
</dbReference>
<reference evidence="15" key="1">
    <citation type="journal article" date="2020" name="mSystems">
        <title>Genome- and Community-Level Interaction Insights into Carbon Utilization and Element Cycling Functions of Hydrothermarchaeota in Hydrothermal Sediment.</title>
        <authorList>
            <person name="Zhou Z."/>
            <person name="Liu Y."/>
            <person name="Xu W."/>
            <person name="Pan J."/>
            <person name="Luo Z.H."/>
            <person name="Li M."/>
        </authorList>
    </citation>
    <scope>NUCLEOTIDE SEQUENCE [LARGE SCALE GENOMIC DNA]</scope>
    <source>
        <strain evidence="15">SpSt-855</strain>
    </source>
</reference>
<dbReference type="InterPro" id="IPR052348">
    <property type="entry name" value="Metallopeptidase_M50B"/>
</dbReference>
<evidence type="ECO:0000259" key="14">
    <source>
        <dbReference type="Pfam" id="PF02163"/>
    </source>
</evidence>
<dbReference type="InterPro" id="IPR008915">
    <property type="entry name" value="Peptidase_M50"/>
</dbReference>
<comment type="subcellular location">
    <subcellularLocation>
        <location evidence="2">Cell membrane</location>
        <topology evidence="2">Multi-pass membrane protein</topology>
    </subcellularLocation>
</comment>